<sequence length="185" mass="20437">MASRMLGFARRALFSQNKVLLARITTQNSTFKNLRCISTTQRLTTDSSDKLWSLGRLNHVAIAVPDLDKASNLYKNVFGAKVSDSQALPEHGVYTVFVDLGNTKIELLHPLGEKSPISGFLKNKPDGGIHHICIEVKNIKEAMKDLKEHKIRALSSEPKIGAHGKPVVFLHPKDCGGVLVELEEE</sequence>
<dbReference type="AlphaFoldDB" id="A0A6P8J344"/>
<comment type="function">
    <text evidence="6">Methylmalonyl-CoA epimerase involved in propionyl-CoA metabolism.</text>
</comment>
<dbReference type="EC" id="5.1.99.1" evidence="7"/>
<keyword evidence="2" id="KW-0479">Metal-binding</keyword>
<proteinExistence type="inferred from homology"/>
<dbReference type="GeneID" id="116306131"/>
<evidence type="ECO:0000256" key="9">
    <source>
        <dbReference type="ARBA" id="ARBA00081771"/>
    </source>
</evidence>
<comment type="similarity">
    <text evidence="1">Belongs to the methylmalonyl-CoA epimerase family.</text>
</comment>
<dbReference type="Proteomes" id="UP000515163">
    <property type="component" value="Unplaced"/>
</dbReference>
<keyword evidence="3" id="KW-0413">Isomerase</keyword>
<dbReference type="GO" id="GO:0005739">
    <property type="term" value="C:mitochondrion"/>
    <property type="evidence" value="ECO:0007669"/>
    <property type="project" value="TreeGrafter"/>
</dbReference>
<dbReference type="InParanoid" id="A0A6P8J344"/>
<protein>
    <recommendedName>
        <fullName evidence="8">Methylmalonyl-CoA epimerase, mitochondrial</fullName>
        <ecNumber evidence="7">5.1.99.1</ecNumber>
    </recommendedName>
    <alternativeName>
        <fullName evidence="9">DL-methylmalonyl-CoA racemase</fullName>
    </alternativeName>
</protein>
<dbReference type="PANTHER" id="PTHR43048">
    <property type="entry name" value="METHYLMALONYL-COA EPIMERASE"/>
    <property type="match status" value="1"/>
</dbReference>
<dbReference type="InterPro" id="IPR051785">
    <property type="entry name" value="MMCE/EMCE_epimerase"/>
</dbReference>
<comment type="catalytic activity">
    <reaction evidence="5">
        <text>(R)-methylmalonyl-CoA = (S)-methylmalonyl-CoA</text>
        <dbReference type="Rhea" id="RHEA:20553"/>
        <dbReference type="ChEBI" id="CHEBI:57326"/>
        <dbReference type="ChEBI" id="CHEBI:57327"/>
        <dbReference type="EC" id="5.1.99.1"/>
    </reaction>
    <physiologicalReaction direction="right-to-left" evidence="5">
        <dbReference type="Rhea" id="RHEA:20555"/>
    </physiologicalReaction>
</comment>
<keyword evidence="11" id="KW-1185">Reference proteome</keyword>
<evidence type="ECO:0000256" key="1">
    <source>
        <dbReference type="ARBA" id="ARBA00009308"/>
    </source>
</evidence>
<evidence type="ECO:0000256" key="3">
    <source>
        <dbReference type="ARBA" id="ARBA00023235"/>
    </source>
</evidence>
<dbReference type="CDD" id="cd07249">
    <property type="entry name" value="MMCE"/>
    <property type="match status" value="1"/>
</dbReference>
<dbReference type="SUPFAM" id="SSF54593">
    <property type="entry name" value="Glyoxalase/Bleomycin resistance protein/Dihydroxybiphenyl dioxygenase"/>
    <property type="match status" value="1"/>
</dbReference>
<dbReference type="Pfam" id="PF13669">
    <property type="entry name" value="Glyoxalase_4"/>
    <property type="match status" value="1"/>
</dbReference>
<evidence type="ECO:0000256" key="7">
    <source>
        <dbReference type="ARBA" id="ARBA00066411"/>
    </source>
</evidence>
<dbReference type="GO" id="GO:0046872">
    <property type="term" value="F:metal ion binding"/>
    <property type="evidence" value="ECO:0007669"/>
    <property type="project" value="UniProtKB-KW"/>
</dbReference>
<dbReference type="InterPro" id="IPR017515">
    <property type="entry name" value="MeMalonyl-CoA_epimerase"/>
</dbReference>
<dbReference type="FunCoup" id="A0A6P8J344">
    <property type="interactions" value="397"/>
</dbReference>
<evidence type="ECO:0000256" key="5">
    <source>
        <dbReference type="ARBA" id="ARBA00050406"/>
    </source>
</evidence>
<dbReference type="OrthoDB" id="16820at2759"/>
<evidence type="ECO:0000256" key="6">
    <source>
        <dbReference type="ARBA" id="ARBA00053742"/>
    </source>
</evidence>
<feature type="domain" description="VOC" evidence="10">
    <location>
        <begin position="56"/>
        <end position="185"/>
    </location>
</feature>
<evidence type="ECO:0000313" key="11">
    <source>
        <dbReference type="Proteomes" id="UP000515163"/>
    </source>
</evidence>
<dbReference type="PROSITE" id="PS51819">
    <property type="entry name" value="VOC"/>
    <property type="match status" value="1"/>
</dbReference>
<keyword evidence="4" id="KW-0170">Cobalt</keyword>
<dbReference type="InterPro" id="IPR037523">
    <property type="entry name" value="VOC_core"/>
</dbReference>
<dbReference type="FunFam" id="3.10.180.10:FF:000003">
    <property type="entry name" value="Methylmalonyl-CoA epimerase, mitochondrial"/>
    <property type="match status" value="1"/>
</dbReference>
<dbReference type="RefSeq" id="XP_031572035.1">
    <property type="nucleotide sequence ID" value="XM_031716175.1"/>
</dbReference>
<name>A0A6P8J344_ACTTE</name>
<dbReference type="PANTHER" id="PTHR43048:SF3">
    <property type="entry name" value="METHYLMALONYL-COA EPIMERASE, MITOCHONDRIAL"/>
    <property type="match status" value="1"/>
</dbReference>
<dbReference type="InterPro" id="IPR029068">
    <property type="entry name" value="Glyas_Bleomycin-R_OHBP_Dase"/>
</dbReference>
<evidence type="ECO:0000256" key="8">
    <source>
        <dbReference type="ARBA" id="ARBA00071337"/>
    </source>
</evidence>
<dbReference type="GO" id="GO:0004493">
    <property type="term" value="F:methylmalonyl-CoA epimerase activity"/>
    <property type="evidence" value="ECO:0007669"/>
    <property type="project" value="UniProtKB-EC"/>
</dbReference>
<organism evidence="11 12">
    <name type="scientific">Actinia tenebrosa</name>
    <name type="common">Australian red waratah sea anemone</name>
    <dbReference type="NCBI Taxonomy" id="6105"/>
    <lineage>
        <taxon>Eukaryota</taxon>
        <taxon>Metazoa</taxon>
        <taxon>Cnidaria</taxon>
        <taxon>Anthozoa</taxon>
        <taxon>Hexacorallia</taxon>
        <taxon>Actiniaria</taxon>
        <taxon>Actiniidae</taxon>
        <taxon>Actinia</taxon>
    </lineage>
</organism>
<reference evidence="12" key="1">
    <citation type="submission" date="2025-08" db="UniProtKB">
        <authorList>
            <consortium name="RefSeq"/>
        </authorList>
    </citation>
    <scope>IDENTIFICATION</scope>
    <source>
        <tissue evidence="12">Tentacle</tissue>
    </source>
</reference>
<dbReference type="NCBIfam" id="TIGR03081">
    <property type="entry name" value="metmalonyl_epim"/>
    <property type="match status" value="1"/>
</dbReference>
<evidence type="ECO:0000256" key="4">
    <source>
        <dbReference type="ARBA" id="ARBA00023285"/>
    </source>
</evidence>
<evidence type="ECO:0000256" key="2">
    <source>
        <dbReference type="ARBA" id="ARBA00022723"/>
    </source>
</evidence>
<accession>A0A6P8J344</accession>
<dbReference type="Gene3D" id="3.10.180.10">
    <property type="entry name" value="2,3-Dihydroxybiphenyl 1,2-Dioxygenase, domain 1"/>
    <property type="match status" value="1"/>
</dbReference>
<gene>
    <name evidence="12" type="primary">LOC116306131</name>
</gene>
<dbReference type="GO" id="GO:0046491">
    <property type="term" value="P:L-methylmalonyl-CoA metabolic process"/>
    <property type="evidence" value="ECO:0007669"/>
    <property type="project" value="TreeGrafter"/>
</dbReference>
<dbReference type="KEGG" id="aten:116306131"/>
<evidence type="ECO:0000313" key="12">
    <source>
        <dbReference type="RefSeq" id="XP_031572035.1"/>
    </source>
</evidence>
<evidence type="ECO:0000259" key="10">
    <source>
        <dbReference type="PROSITE" id="PS51819"/>
    </source>
</evidence>